<dbReference type="HOGENOM" id="CLU_294155_0_0_1"/>
<feature type="signal peptide" evidence="2">
    <location>
        <begin position="1"/>
        <end position="17"/>
    </location>
</feature>
<feature type="chain" id="PRO_5003263407" evidence="2">
    <location>
        <begin position="18"/>
        <end position="965"/>
    </location>
</feature>
<evidence type="ECO:0000259" key="3">
    <source>
        <dbReference type="PROSITE" id="PS51688"/>
    </source>
</evidence>
<organism evidence="4">
    <name type="scientific">Albugo laibachii Nc14</name>
    <dbReference type="NCBI Taxonomy" id="890382"/>
    <lineage>
        <taxon>Eukaryota</taxon>
        <taxon>Sar</taxon>
        <taxon>Stramenopiles</taxon>
        <taxon>Oomycota</taxon>
        <taxon>Peronosporomycetes</taxon>
        <taxon>Albuginales</taxon>
        <taxon>Albuginaceae</taxon>
        <taxon>Albugo</taxon>
    </lineage>
</organism>
<dbReference type="Pfam" id="PF13884">
    <property type="entry name" value="Peptidase_S74"/>
    <property type="match status" value="1"/>
</dbReference>
<keyword evidence="2" id="KW-0732">Signal</keyword>
<dbReference type="AlphaFoldDB" id="F0WEC6"/>
<gene>
    <name evidence="4" type="primary">AlNc14C73G4982</name>
    <name evidence="4" type="ORF">ALNC14_057000</name>
</gene>
<sequence length="965" mass="104364">MRCVLAILLTLTWSTVAVIGNDPGGSLHNCPFQQEGEQALSFTIEACLPGDAFDSTTSKKFYLHIASEYNAPTNGKLFLSFRDQSSALEMPIKDVTSEACTRAMQVFSITGKINCVRELFREDPVVARYAITLTLFPGGQSKEKGVYPSASEFSCTFSDVIESSTAIKCQFEGAQQRDPQNMHSNSGGSCDDQSRVCISEDGLHEESRASPHGMLSTGALLRLVAKRSLSEEFYLIEANVGKVPMLTVKGDGDTTLHRGSLYLQYGDVTLLGGGRINISSGGEVVVEKGRIHGIDSRFYLKHSGDSEGSTQDALIQVDFSRAEDRYSDPLDYLHFRRQKASVLQVRSNGSMVLHEGGLAILRGGATIAEGGLRVFSDGIQVREGDLNIESGALQVDHGPLRVDNGTGFFRKTFDSLSAVLRVEYDGVKCTSCETLAVLSLASNTDVPFLKASKIGLENEPNATLFEIKGSGETHIHAGGLKIGAGGIHIAAGGQVISAGGLRVEAGGIQIDGGRLTLRDGFKVDRGGLYVRNDADNAPTLHISSDNKRFSGSLLDIDISAQIGNASGMFPFDIMHAFRKSPDADRPRESIFKVQSDGGITTSGDFTSRGTIISHGAILATKMTFSTVTVMAGDFISIPSSHSYVRIQNDGTSSSNQADIDTTGAISGQLLIVQNDDDEAVHGAFQIIPSCSAIYIYDGFSWQTLPGIQKFGSELNGVRKFEALNDLDIGNVKFSAGRLQAAGKQAGRVAFYGDGGELEEDPSFQYDTTRLTLRVESLEVKTLEGEIDLSQSELHAVEIVGGHISHVNLTSINTIEVEGELVVDSSAYFGDGITVDGQVMGSGAYVDASDLRFKTNITYLTGGGSLHIISQLRAAEYNFKNATKWNKTHRKREIGFIAQEVEKVLPQVVTEDAQGFKYVAYARIIPVLTEGIKGLEAKVQHYELQMDKLRQQVERLERLLIERAIQ</sequence>
<name>F0WEC6_9STRA</name>
<keyword evidence="1" id="KW-0175">Coiled coil</keyword>
<reference evidence="4" key="2">
    <citation type="submission" date="2011-02" db="EMBL/GenBank/DDBJ databases">
        <authorList>
            <person name="MacLean D."/>
        </authorList>
    </citation>
    <scope>NUCLEOTIDE SEQUENCE</scope>
</reference>
<dbReference type="PROSITE" id="PS51688">
    <property type="entry name" value="ICA"/>
    <property type="match status" value="1"/>
</dbReference>
<dbReference type="InterPro" id="IPR030392">
    <property type="entry name" value="S74_ICA"/>
</dbReference>
<reference evidence="4" key="1">
    <citation type="journal article" date="2011" name="PLoS Biol.">
        <title>Gene gain and loss during evolution of obligate parasitism in the white rust pathogen of Arabidopsis thaliana.</title>
        <authorList>
            <person name="Kemen E."/>
            <person name="Gardiner A."/>
            <person name="Schultz-Larsen T."/>
            <person name="Kemen A.C."/>
            <person name="Balmuth A.L."/>
            <person name="Robert-Seilaniantz A."/>
            <person name="Bailey K."/>
            <person name="Holub E."/>
            <person name="Studholme D.J."/>
            <person name="Maclean D."/>
            <person name="Jones J.D."/>
        </authorList>
    </citation>
    <scope>NUCLEOTIDE SEQUENCE</scope>
</reference>
<proteinExistence type="predicted"/>
<accession>F0WEC6</accession>
<feature type="coiled-coil region" evidence="1">
    <location>
        <begin position="931"/>
        <end position="965"/>
    </location>
</feature>
<dbReference type="EMBL" id="FR824118">
    <property type="protein sequence ID" value="CCA19557.1"/>
    <property type="molecule type" value="Genomic_DNA"/>
</dbReference>
<evidence type="ECO:0000313" key="4">
    <source>
        <dbReference type="EMBL" id="CCA19557.1"/>
    </source>
</evidence>
<protein>
    <submittedName>
        <fullName evidence="4">Uncharacterized protein AlNc14C73G4982</fullName>
    </submittedName>
</protein>
<feature type="domain" description="Peptidase S74" evidence="3">
    <location>
        <begin position="848"/>
        <end position="945"/>
    </location>
</feature>
<evidence type="ECO:0000256" key="1">
    <source>
        <dbReference type="SAM" id="Coils"/>
    </source>
</evidence>
<evidence type="ECO:0000256" key="2">
    <source>
        <dbReference type="SAM" id="SignalP"/>
    </source>
</evidence>